<comment type="subcellular location">
    <subcellularLocation>
        <location evidence="1">Nucleus</location>
    </subcellularLocation>
</comment>
<dbReference type="Gene3D" id="1.20.5.490">
    <property type="entry name" value="Single helix bin"/>
    <property type="match status" value="1"/>
</dbReference>
<feature type="compositionally biased region" description="Low complexity" evidence="5">
    <location>
        <begin position="53"/>
        <end position="84"/>
    </location>
</feature>
<dbReference type="PANTHER" id="PTHR13000">
    <property type="entry name" value="NUCLEOPORIN P54"/>
    <property type="match status" value="1"/>
</dbReference>
<dbReference type="InterPro" id="IPR025712">
    <property type="entry name" value="Nup54_alpha-helical_dom"/>
</dbReference>
<keyword evidence="4" id="KW-0175">Coiled coil</keyword>
<evidence type="ECO:0000313" key="7">
    <source>
        <dbReference type="EMBL" id="EEP78543.1"/>
    </source>
</evidence>
<feature type="compositionally biased region" description="Low complexity" evidence="5">
    <location>
        <begin position="91"/>
        <end position="103"/>
    </location>
</feature>
<feature type="region of interest" description="Disordered" evidence="5">
    <location>
        <begin position="1"/>
        <end position="216"/>
    </location>
</feature>
<dbReference type="OMA" id="MMQTRLH"/>
<evidence type="ECO:0000313" key="8">
    <source>
        <dbReference type="Proteomes" id="UP000002058"/>
    </source>
</evidence>
<dbReference type="PANTHER" id="PTHR13000:SF0">
    <property type="entry name" value="NUCLEOPORIN P54"/>
    <property type="match status" value="1"/>
</dbReference>
<dbReference type="GO" id="GO:0044613">
    <property type="term" value="C:nuclear pore central transport channel"/>
    <property type="evidence" value="ECO:0007669"/>
    <property type="project" value="TreeGrafter"/>
</dbReference>
<organism evidence="7 8">
    <name type="scientific">Uncinocarpus reesii (strain UAMH 1704)</name>
    <dbReference type="NCBI Taxonomy" id="336963"/>
    <lineage>
        <taxon>Eukaryota</taxon>
        <taxon>Fungi</taxon>
        <taxon>Dikarya</taxon>
        <taxon>Ascomycota</taxon>
        <taxon>Pezizomycotina</taxon>
        <taxon>Eurotiomycetes</taxon>
        <taxon>Eurotiomycetidae</taxon>
        <taxon>Onygenales</taxon>
        <taxon>Onygenaceae</taxon>
        <taxon>Uncinocarpus</taxon>
    </lineage>
</organism>
<feature type="compositionally biased region" description="Gly residues" evidence="5">
    <location>
        <begin position="40"/>
        <end position="52"/>
    </location>
</feature>
<dbReference type="GO" id="GO:0036228">
    <property type="term" value="P:protein localization to nuclear inner membrane"/>
    <property type="evidence" value="ECO:0007669"/>
    <property type="project" value="TreeGrafter"/>
</dbReference>
<dbReference type="EMBL" id="CH476616">
    <property type="protein sequence ID" value="EEP78543.1"/>
    <property type="molecule type" value="Genomic_DNA"/>
</dbReference>
<gene>
    <name evidence="7" type="ORF">UREG_03389</name>
</gene>
<dbReference type="GO" id="GO:0017056">
    <property type="term" value="F:structural constituent of nuclear pore"/>
    <property type="evidence" value="ECO:0007669"/>
    <property type="project" value="TreeGrafter"/>
</dbReference>
<dbReference type="Gene3D" id="1.20.5.3600">
    <property type="match status" value="1"/>
</dbReference>
<keyword evidence="8" id="KW-1185">Reference proteome</keyword>
<evidence type="ECO:0000259" key="6">
    <source>
        <dbReference type="Pfam" id="PF13874"/>
    </source>
</evidence>
<name>C4JQP4_UNCRE</name>
<dbReference type="Proteomes" id="UP000002058">
    <property type="component" value="Unassembled WGS sequence"/>
</dbReference>
<feature type="compositionally biased region" description="Low complexity" evidence="5">
    <location>
        <begin position="127"/>
        <end position="141"/>
    </location>
</feature>
<feature type="compositionally biased region" description="Low complexity" evidence="5">
    <location>
        <begin position="205"/>
        <end position="216"/>
    </location>
</feature>
<feature type="coiled-coil region" evidence="4">
    <location>
        <begin position="449"/>
        <end position="483"/>
    </location>
</feature>
<dbReference type="GO" id="GO:0006607">
    <property type="term" value="P:NLS-bearing protein import into nucleus"/>
    <property type="evidence" value="ECO:0007669"/>
    <property type="project" value="TreeGrafter"/>
</dbReference>
<dbReference type="GO" id="GO:0006999">
    <property type="term" value="P:nuclear pore organization"/>
    <property type="evidence" value="ECO:0007669"/>
    <property type="project" value="TreeGrafter"/>
</dbReference>
<protein>
    <recommendedName>
        <fullName evidence="6">Nucleoporin Nup54 alpha-helical domain-containing protein</fullName>
    </recommendedName>
</protein>
<accession>C4JQP4</accession>
<reference evidence="8" key="1">
    <citation type="journal article" date="2009" name="Genome Res.">
        <title>Comparative genomic analyses of the human fungal pathogens Coccidioides and their relatives.</title>
        <authorList>
            <person name="Sharpton T.J."/>
            <person name="Stajich J.E."/>
            <person name="Rounsley S.D."/>
            <person name="Gardner M.J."/>
            <person name="Wortman J.R."/>
            <person name="Jordar V.S."/>
            <person name="Maiti R."/>
            <person name="Kodira C.D."/>
            <person name="Neafsey D.E."/>
            <person name="Zeng Q."/>
            <person name="Hung C.-Y."/>
            <person name="McMahan C."/>
            <person name="Muszewska A."/>
            <person name="Grynberg M."/>
            <person name="Mandel M.A."/>
            <person name="Kellner E.M."/>
            <person name="Barker B.M."/>
            <person name="Galgiani J.N."/>
            <person name="Orbach M.J."/>
            <person name="Kirkland T.N."/>
            <person name="Cole G.T."/>
            <person name="Henn M.R."/>
            <person name="Birren B.W."/>
            <person name="Taylor J.W."/>
        </authorList>
    </citation>
    <scope>NUCLEOTIDE SEQUENCE [LARGE SCALE GENOMIC DNA]</scope>
    <source>
        <strain evidence="8">UAMH 1704</strain>
    </source>
</reference>
<feature type="domain" description="Nucleoporin Nup54 alpha-helical" evidence="6">
    <location>
        <begin position="279"/>
        <end position="415"/>
    </location>
</feature>
<sequence>MSLFGAQKPMFGSSLTTSQPQQSGNLLNSSQQQGTSPFGAIGGQAKPGGLFSGFGQQQQQQPQTQQQSGGLFSGFGSSTQQPQQQGGGLFPGLSSSTQQQPQQQGGGLFSLGSQPQQAQTGGGLFPGLGSSTQQPQQQTGGLFSGFGATTQQQQQQQQQPGGLFSGFGSTAQQQPQQPQQTGTGLFPNVGQQQQPFGTTLGGAGQQQTQPQLGQTLGQTQATCSTIWTPGQGMTGVHRTVPMQMMIVKDKWDPVNRTSPFRAYLYNNVGEESAPFFQPSPNDDENKWEDALRKRPGPGYVPVLVRGFWELGKRAQRQRDFLAMMQTRLHEINTALTDLLSRHDLNISVKIAACRRKHQMLSQRCLALAAKTQLLRNRGYAMDDVEEELAKKLLQLERSMFDPSLNGRSEEIWARMLAIRENTKRLQIELERTGGGTAEQEDDTLSDTQLKTAKKILDDYASQIQHLNKELAALQKDYETLEQTAAS</sequence>
<dbReference type="Pfam" id="PF13874">
    <property type="entry name" value="Nup54"/>
    <property type="match status" value="1"/>
</dbReference>
<dbReference type="RefSeq" id="XP_002543872.1">
    <property type="nucleotide sequence ID" value="XM_002543826.1"/>
</dbReference>
<dbReference type="HOGENOM" id="CLU_023804_0_1_1"/>
<evidence type="ECO:0000256" key="1">
    <source>
        <dbReference type="ARBA" id="ARBA00004123"/>
    </source>
</evidence>
<evidence type="ECO:0000256" key="5">
    <source>
        <dbReference type="SAM" id="MobiDB-lite"/>
    </source>
</evidence>
<dbReference type="InParanoid" id="C4JQP4"/>
<dbReference type="OrthoDB" id="6162375at2759"/>
<dbReference type="STRING" id="336963.C4JQP4"/>
<evidence type="ECO:0000256" key="3">
    <source>
        <dbReference type="ARBA" id="ARBA00023242"/>
    </source>
</evidence>
<dbReference type="Pfam" id="PF18570">
    <property type="entry name" value="Nup54_57_C"/>
    <property type="match status" value="1"/>
</dbReference>
<dbReference type="FunFam" id="1.20.5.490:FF:000005">
    <property type="entry name" value="Nucleoporin complex subunit 54"/>
    <property type="match status" value="1"/>
</dbReference>
<dbReference type="VEuPathDB" id="FungiDB:UREG_03389"/>
<dbReference type="KEGG" id="ure:UREG_03389"/>
<evidence type="ECO:0000256" key="2">
    <source>
        <dbReference type="ARBA" id="ARBA00022448"/>
    </source>
</evidence>
<evidence type="ECO:0000256" key="4">
    <source>
        <dbReference type="SAM" id="Coils"/>
    </source>
</evidence>
<feature type="compositionally biased region" description="Low complexity" evidence="5">
    <location>
        <begin position="18"/>
        <end position="34"/>
    </location>
</feature>
<dbReference type="eggNOG" id="KOG3091">
    <property type="taxonomic scope" value="Eukaryota"/>
</dbReference>
<keyword evidence="2" id="KW-0813">Transport</keyword>
<dbReference type="InterPro" id="IPR024864">
    <property type="entry name" value="Nup54/Nup57/Nup44"/>
</dbReference>
<keyword evidence="3" id="KW-0539">Nucleus</keyword>
<dbReference type="AlphaFoldDB" id="C4JQP4"/>
<dbReference type="GeneID" id="8440228"/>
<proteinExistence type="predicted"/>